<name>A0A432WYT7_9GAMM</name>
<evidence type="ECO:0000313" key="2">
    <source>
        <dbReference type="EMBL" id="RUO38916.1"/>
    </source>
</evidence>
<protein>
    <submittedName>
        <fullName evidence="2">Uncharacterized protein</fullName>
    </submittedName>
</protein>
<accession>A0A432WYT7</accession>
<evidence type="ECO:0000313" key="3">
    <source>
        <dbReference type="Proteomes" id="UP000286976"/>
    </source>
</evidence>
<feature type="signal peptide" evidence="1">
    <location>
        <begin position="1"/>
        <end position="20"/>
    </location>
</feature>
<dbReference type="EMBL" id="PIPQ01000008">
    <property type="protein sequence ID" value="RUO38916.1"/>
    <property type="molecule type" value="Genomic_DNA"/>
</dbReference>
<keyword evidence="1" id="KW-0732">Signal</keyword>
<keyword evidence="3" id="KW-1185">Reference proteome</keyword>
<dbReference type="AlphaFoldDB" id="A0A432WYT7"/>
<proteinExistence type="predicted"/>
<dbReference type="Proteomes" id="UP000286976">
    <property type="component" value="Unassembled WGS sequence"/>
</dbReference>
<evidence type="ECO:0000256" key="1">
    <source>
        <dbReference type="SAM" id="SignalP"/>
    </source>
</evidence>
<sequence>MRKRILVGGASLFAVFSAVSLTMPAPQQCLDVFNGVQKTTCTASTTKQSITWHAWVKGQSSSVQFHFLDLVELMFSPHVSETTQKQTSQENKSRFF</sequence>
<reference evidence="2 3" key="1">
    <citation type="journal article" date="2011" name="Front. Microbiol.">
        <title>Genomic signatures of strain selection and enhancement in Bacillus atrophaeus var. globigii, a historical biowarfare simulant.</title>
        <authorList>
            <person name="Gibbons H.S."/>
            <person name="Broomall S.M."/>
            <person name="McNew L.A."/>
            <person name="Daligault H."/>
            <person name="Chapman C."/>
            <person name="Bruce D."/>
            <person name="Karavis M."/>
            <person name="Krepps M."/>
            <person name="McGregor P.A."/>
            <person name="Hong C."/>
            <person name="Park K.H."/>
            <person name="Akmal A."/>
            <person name="Feldman A."/>
            <person name="Lin J.S."/>
            <person name="Chang W.E."/>
            <person name="Higgs B.W."/>
            <person name="Demirev P."/>
            <person name="Lindquist J."/>
            <person name="Liem A."/>
            <person name="Fochler E."/>
            <person name="Read T.D."/>
            <person name="Tapia R."/>
            <person name="Johnson S."/>
            <person name="Bishop-Lilly K.A."/>
            <person name="Detter C."/>
            <person name="Han C."/>
            <person name="Sozhamannan S."/>
            <person name="Rosenzweig C.N."/>
            <person name="Skowronski E.W."/>
        </authorList>
    </citation>
    <scope>NUCLEOTIDE SEQUENCE [LARGE SCALE GENOMIC DNA]</scope>
    <source>
        <strain evidence="2 3">AIT1</strain>
    </source>
</reference>
<feature type="chain" id="PRO_5019067916" evidence="1">
    <location>
        <begin position="21"/>
        <end position="96"/>
    </location>
</feature>
<comment type="caution">
    <text evidence="2">The sequence shown here is derived from an EMBL/GenBank/DDBJ whole genome shotgun (WGS) entry which is preliminary data.</text>
</comment>
<gene>
    <name evidence="2" type="ORF">CWE15_10465</name>
</gene>
<organism evidence="2 3">
    <name type="scientific">Aliidiomarina taiwanensis</name>
    <dbReference type="NCBI Taxonomy" id="946228"/>
    <lineage>
        <taxon>Bacteria</taxon>
        <taxon>Pseudomonadati</taxon>
        <taxon>Pseudomonadota</taxon>
        <taxon>Gammaproteobacteria</taxon>
        <taxon>Alteromonadales</taxon>
        <taxon>Idiomarinaceae</taxon>
        <taxon>Aliidiomarina</taxon>
    </lineage>
</organism>